<name>A0A9X9NYX4_9CAUD</name>
<dbReference type="EMBL" id="ON932081">
    <property type="protein sequence ID" value="UYA98842.1"/>
    <property type="molecule type" value="Genomic_DNA"/>
</dbReference>
<proteinExistence type="predicted"/>
<organism evidence="1 2">
    <name type="scientific">Xanthomonas phage vB_Xar_IVIA-DoCa7</name>
    <dbReference type="NCBI Taxonomy" id="2975534"/>
    <lineage>
        <taxon>Viruses</taxon>
        <taxon>Duplodnaviria</taxon>
        <taxon>Heunggongvirae</taxon>
        <taxon>Uroviricota</taxon>
        <taxon>Caudoviricetes</taxon>
        <taxon>Autographivirales</taxon>
        <taxon>Autonotataviridae</taxon>
        <taxon>Paternavirus</taxon>
        <taxon>Paternavirus doca7</taxon>
    </lineage>
</organism>
<keyword evidence="2" id="KW-1185">Reference proteome</keyword>
<evidence type="ECO:0000313" key="1">
    <source>
        <dbReference type="EMBL" id="UYA98842.1"/>
    </source>
</evidence>
<gene>
    <name evidence="1" type="ORF">IVIADoCa7_16</name>
</gene>
<evidence type="ECO:0000313" key="2">
    <source>
        <dbReference type="Proteomes" id="UP001164550"/>
    </source>
</evidence>
<sequence length="68" mass="7827">MAGCNRVVTLIKTATVLDLTTGQEYTVPWHPKCITMIGWVCMCETQPDRYLVTYTEQEYTHEQLQAES</sequence>
<accession>A0A9X9NYX4</accession>
<reference evidence="1" key="1">
    <citation type="submission" date="2022-07" db="EMBL/GenBank/DDBJ databases">
        <title>Comparative analysis of new lytic phages for the biological control of phytopathogenic Xanthomonas spp.</title>
        <authorList>
            <person name="Domingo-Calap M.L."/>
            <person name="Bernabeu-Gimeno M."/>
            <person name="Aure C.M."/>
            <person name="Marco-Noales E."/>
            <person name="Domingo-Calap P."/>
        </authorList>
    </citation>
    <scope>NUCLEOTIDE SEQUENCE</scope>
</reference>
<dbReference type="Proteomes" id="UP001164550">
    <property type="component" value="Segment"/>
</dbReference>
<protein>
    <submittedName>
        <fullName evidence="1">Uncharacterized protein</fullName>
    </submittedName>
</protein>